<keyword evidence="3 7" id="KW-0812">Transmembrane</keyword>
<proteinExistence type="predicted"/>
<dbReference type="Proteomes" id="UP000316331">
    <property type="component" value="Unassembled WGS sequence"/>
</dbReference>
<evidence type="ECO:0000256" key="2">
    <source>
        <dbReference type="ARBA" id="ARBA00022475"/>
    </source>
</evidence>
<evidence type="ECO:0000256" key="6">
    <source>
        <dbReference type="SAM" id="MobiDB-lite"/>
    </source>
</evidence>
<dbReference type="PANTHER" id="PTHR33406:SF13">
    <property type="entry name" value="MEMBRANE PROTEIN YDFJ"/>
    <property type="match status" value="1"/>
</dbReference>
<dbReference type="EMBL" id="VFPG01000002">
    <property type="protein sequence ID" value="TQM26368.1"/>
    <property type="molecule type" value="Genomic_DNA"/>
</dbReference>
<evidence type="ECO:0000313" key="10">
    <source>
        <dbReference type="Proteomes" id="UP000316331"/>
    </source>
</evidence>
<dbReference type="SUPFAM" id="SSF82866">
    <property type="entry name" value="Multidrug efflux transporter AcrB transmembrane domain"/>
    <property type="match status" value="2"/>
</dbReference>
<evidence type="ECO:0000259" key="8">
    <source>
        <dbReference type="PROSITE" id="PS50156"/>
    </source>
</evidence>
<accession>A0A543EXR0</accession>
<feature type="transmembrane region" description="Helical" evidence="7">
    <location>
        <begin position="593"/>
        <end position="614"/>
    </location>
</feature>
<dbReference type="GO" id="GO:0005886">
    <property type="term" value="C:plasma membrane"/>
    <property type="evidence" value="ECO:0007669"/>
    <property type="project" value="UniProtKB-SubCell"/>
</dbReference>
<dbReference type="InterPro" id="IPR004869">
    <property type="entry name" value="MMPL_dom"/>
</dbReference>
<keyword evidence="2" id="KW-1003">Cell membrane</keyword>
<comment type="subcellular location">
    <subcellularLocation>
        <location evidence="1">Cell membrane</location>
        <topology evidence="1">Multi-pass membrane protein</topology>
    </subcellularLocation>
</comment>
<dbReference type="PROSITE" id="PS50156">
    <property type="entry name" value="SSD"/>
    <property type="match status" value="1"/>
</dbReference>
<evidence type="ECO:0000256" key="5">
    <source>
        <dbReference type="ARBA" id="ARBA00023136"/>
    </source>
</evidence>
<feature type="region of interest" description="Disordered" evidence="6">
    <location>
        <begin position="725"/>
        <end position="744"/>
    </location>
</feature>
<dbReference type="PANTHER" id="PTHR33406">
    <property type="entry name" value="MEMBRANE PROTEIN MJ1562-RELATED"/>
    <property type="match status" value="1"/>
</dbReference>
<dbReference type="InterPro" id="IPR000731">
    <property type="entry name" value="SSD"/>
</dbReference>
<name>A0A543EXR0_9NOCA</name>
<keyword evidence="5 7" id="KW-0472">Membrane</keyword>
<feature type="transmembrane region" description="Helical" evidence="7">
    <location>
        <begin position="271"/>
        <end position="299"/>
    </location>
</feature>
<feature type="transmembrane region" description="Helical" evidence="7">
    <location>
        <begin position="374"/>
        <end position="391"/>
    </location>
</feature>
<evidence type="ECO:0000256" key="3">
    <source>
        <dbReference type="ARBA" id="ARBA00022692"/>
    </source>
</evidence>
<dbReference type="AlphaFoldDB" id="A0A543EXR0"/>
<sequence>MSRYLFALGQVVARRRWWVLAIWILLLGAAVAFATGTGGKTNDNFTVPGTESQDAVSLLQQRMPAFSGAQMQVVFATPGMAEVTDPQVTGEIEQVMTGLKGLPQVAAVVDPFQAKAVSPDQRVALGSVQFSVSAGEVDEHTLDEVNRVADPAREAGLDVEFSGAVYPGFTAEIPHTPELLGVVAALIILLITFGAAVAAGLPIVTALVGVGIGITGILGVAAFVDVPSAATSLALMLGLSCGIDYALFVLSRHRHHIVLGMTAAESIPLAVGTAGSSVVFAAVTVIIALCGLAVAGIPFLTVMGLTAAGAVLVAMLVALTLLPALLGFAGDLVAKFISPPLHPGRPEEVARIAAYEPERTFGHAWGRFVTRFRIPLLILGIAILAVLAIPATRMELGLPSGATQPDSSTAHKAYDLVEESFGPGFNGPLLVVTDLSGATGPDAAQTVMGRLQQEPDVVAVQPAGTGNGLLLIRVVPESGPDDPATADLVNRLRDDRQRIVNGTGATYLVGGTTAANIDTSRRLAEALPIFLAVVVGLALVLLTIAFRTILVPLSSIVGFILSVFAALGAQVVVFQWGWGAELFDVTKAQTLSFLPIITLAIVFGLSSDYQIFVVSRIKEEHTRTADATASVQNGVGHSARVVTAAALIMFGVFVAFTTVDNPIVKPLAFTLAVGVLLDAFIVRLTLVPAVMALVGNRMWYHPRWFARYVPDLDIEGAELERRLTHDTEEAVPSGTARLRAGRET</sequence>
<reference evidence="9 10" key="1">
    <citation type="submission" date="2019-06" db="EMBL/GenBank/DDBJ databases">
        <title>Sequencing the genomes of 1000 actinobacteria strains.</title>
        <authorList>
            <person name="Klenk H.-P."/>
        </authorList>
    </citation>
    <scope>NUCLEOTIDE SEQUENCE [LARGE SCALE GENOMIC DNA]</scope>
    <source>
        <strain evidence="9 10">DSM 103495</strain>
    </source>
</reference>
<keyword evidence="4 7" id="KW-1133">Transmembrane helix</keyword>
<evidence type="ECO:0000256" key="1">
    <source>
        <dbReference type="ARBA" id="ARBA00004651"/>
    </source>
</evidence>
<feature type="transmembrane region" description="Helical" evidence="7">
    <location>
        <begin position="206"/>
        <end position="224"/>
    </location>
</feature>
<dbReference type="Gene3D" id="1.20.1640.10">
    <property type="entry name" value="Multidrug efflux transporter AcrB transmembrane domain"/>
    <property type="match status" value="2"/>
</dbReference>
<feature type="transmembrane region" description="Helical" evidence="7">
    <location>
        <begin position="671"/>
        <end position="694"/>
    </location>
</feature>
<evidence type="ECO:0000256" key="4">
    <source>
        <dbReference type="ARBA" id="ARBA00022989"/>
    </source>
</evidence>
<feature type="transmembrane region" description="Helical" evidence="7">
    <location>
        <begin position="526"/>
        <end position="546"/>
    </location>
</feature>
<gene>
    <name evidence="9" type="ORF">FB390_6558</name>
</gene>
<feature type="transmembrane region" description="Helical" evidence="7">
    <location>
        <begin position="305"/>
        <end position="328"/>
    </location>
</feature>
<dbReference type="OrthoDB" id="7051771at2"/>
<dbReference type="RefSeq" id="WP_141812921.1">
    <property type="nucleotide sequence ID" value="NZ_VFPG01000002.1"/>
</dbReference>
<evidence type="ECO:0000313" key="9">
    <source>
        <dbReference type="EMBL" id="TQM26368.1"/>
    </source>
</evidence>
<dbReference type="InterPro" id="IPR050545">
    <property type="entry name" value="Mycobact_MmpL"/>
</dbReference>
<evidence type="ECO:0000256" key="7">
    <source>
        <dbReference type="SAM" id="Phobius"/>
    </source>
</evidence>
<protein>
    <submittedName>
        <fullName evidence="9">RND superfamily putative drug exporter</fullName>
    </submittedName>
</protein>
<feature type="transmembrane region" description="Helical" evidence="7">
    <location>
        <begin position="641"/>
        <end position="659"/>
    </location>
</feature>
<comment type="caution">
    <text evidence="9">The sequence shown here is derived from an EMBL/GenBank/DDBJ whole genome shotgun (WGS) entry which is preliminary data.</text>
</comment>
<feature type="transmembrane region" description="Helical" evidence="7">
    <location>
        <begin position="553"/>
        <end position="573"/>
    </location>
</feature>
<keyword evidence="10" id="KW-1185">Reference proteome</keyword>
<feature type="transmembrane region" description="Helical" evidence="7">
    <location>
        <begin position="179"/>
        <end position="199"/>
    </location>
</feature>
<feature type="transmembrane region" description="Helical" evidence="7">
    <location>
        <begin position="230"/>
        <end position="250"/>
    </location>
</feature>
<dbReference type="Pfam" id="PF03176">
    <property type="entry name" value="MMPL"/>
    <property type="match status" value="2"/>
</dbReference>
<feature type="domain" description="SSD" evidence="8">
    <location>
        <begin position="199"/>
        <end position="328"/>
    </location>
</feature>
<organism evidence="9 10">
    <name type="scientific">Nocardia bhagyanarayanae</name>
    <dbReference type="NCBI Taxonomy" id="1215925"/>
    <lineage>
        <taxon>Bacteria</taxon>
        <taxon>Bacillati</taxon>
        <taxon>Actinomycetota</taxon>
        <taxon>Actinomycetes</taxon>
        <taxon>Mycobacteriales</taxon>
        <taxon>Nocardiaceae</taxon>
        <taxon>Nocardia</taxon>
    </lineage>
</organism>